<dbReference type="Pfam" id="PF14420">
    <property type="entry name" value="Clr5"/>
    <property type="match status" value="1"/>
</dbReference>
<dbReference type="InterPro" id="IPR025676">
    <property type="entry name" value="Clr5_dom"/>
</dbReference>
<dbReference type="GeneID" id="41960808"/>
<evidence type="ECO:0000259" key="2">
    <source>
        <dbReference type="Pfam" id="PF14420"/>
    </source>
</evidence>
<proteinExistence type="predicted"/>
<feature type="region of interest" description="Disordered" evidence="1">
    <location>
        <begin position="84"/>
        <end position="106"/>
    </location>
</feature>
<dbReference type="KEGG" id="pgri:PgNI_05869"/>
<evidence type="ECO:0000313" key="4">
    <source>
        <dbReference type="RefSeq" id="XP_030981790.1"/>
    </source>
</evidence>
<feature type="domain" description="Clr5" evidence="2">
    <location>
        <begin position="112"/>
        <end position="161"/>
    </location>
</feature>
<organism evidence="3 4">
    <name type="scientific">Pyricularia grisea</name>
    <name type="common">Crabgrass-specific blast fungus</name>
    <name type="synonym">Magnaporthe grisea</name>
    <dbReference type="NCBI Taxonomy" id="148305"/>
    <lineage>
        <taxon>Eukaryota</taxon>
        <taxon>Fungi</taxon>
        <taxon>Dikarya</taxon>
        <taxon>Ascomycota</taxon>
        <taxon>Pezizomycotina</taxon>
        <taxon>Sordariomycetes</taxon>
        <taxon>Sordariomycetidae</taxon>
        <taxon>Magnaporthales</taxon>
        <taxon>Pyriculariaceae</taxon>
        <taxon>Pyricularia</taxon>
    </lineage>
</organism>
<name>A0A6P8B3S4_PYRGI</name>
<dbReference type="RefSeq" id="XP_030981790.1">
    <property type="nucleotide sequence ID" value="XM_031125899.1"/>
</dbReference>
<reference evidence="4" key="2">
    <citation type="submission" date="2019-10" db="EMBL/GenBank/DDBJ databases">
        <authorList>
            <consortium name="NCBI Genome Project"/>
        </authorList>
    </citation>
    <scope>NUCLEOTIDE SEQUENCE</scope>
    <source>
        <strain evidence="4">NI907</strain>
    </source>
</reference>
<gene>
    <name evidence="4" type="ORF">PgNI_05869</name>
</gene>
<dbReference type="PANTHER" id="PTHR38788">
    <property type="entry name" value="CLR5 DOMAIN-CONTAINING PROTEIN"/>
    <property type="match status" value="1"/>
</dbReference>
<dbReference type="Proteomes" id="UP000515153">
    <property type="component" value="Chromosome I"/>
</dbReference>
<sequence length="268" mass="31612">MAAEYKSSTRCRRTRELKMKHKTRMVHRSGCKILYPNHRQQLQPGARQGHHYDYYQQIYRSVPSLTHTALRSYPLVIPDTESKTWPVSQQEAQSSSSVKMPPSVNYVRPSRPEDWEPYRAIIEELYKTQKLKDVMETMERVYFFKATTRQYKTKIKEWGLDDKYIKTNEYIGILKEKRRLERDDPGRSYEFYLRGKHVEASSILRFESRATKRGLIQPGDSLSDRESLGDELQYFPSDEAYAEDGEYDDYYGYGDASQSQYSSAYGYS</sequence>
<evidence type="ECO:0000313" key="3">
    <source>
        <dbReference type="Proteomes" id="UP000515153"/>
    </source>
</evidence>
<dbReference type="AlphaFoldDB" id="A0A6P8B3S4"/>
<reference evidence="4" key="3">
    <citation type="submission" date="2025-08" db="UniProtKB">
        <authorList>
            <consortium name="RefSeq"/>
        </authorList>
    </citation>
    <scope>IDENTIFICATION</scope>
    <source>
        <strain evidence="4">NI907</strain>
    </source>
</reference>
<keyword evidence="3" id="KW-1185">Reference proteome</keyword>
<evidence type="ECO:0000256" key="1">
    <source>
        <dbReference type="SAM" id="MobiDB-lite"/>
    </source>
</evidence>
<dbReference type="PANTHER" id="PTHR38788:SF3">
    <property type="entry name" value="CLR5 DOMAIN-CONTAINING PROTEIN"/>
    <property type="match status" value="1"/>
</dbReference>
<protein>
    <recommendedName>
        <fullName evidence="2">Clr5 domain-containing protein</fullName>
    </recommendedName>
</protein>
<feature type="compositionally biased region" description="Low complexity" evidence="1">
    <location>
        <begin position="88"/>
        <end position="97"/>
    </location>
</feature>
<reference evidence="3 4" key="1">
    <citation type="journal article" date="2019" name="Mol. Biol. Evol.">
        <title>Blast fungal genomes show frequent chromosomal changes, gene gains and losses, and effector gene turnover.</title>
        <authorList>
            <person name="Gomez Luciano L.B."/>
            <person name="Jason Tsai I."/>
            <person name="Chuma I."/>
            <person name="Tosa Y."/>
            <person name="Chen Y.H."/>
            <person name="Li J.Y."/>
            <person name="Li M.Y."/>
            <person name="Jade Lu M.Y."/>
            <person name="Nakayashiki H."/>
            <person name="Li W.H."/>
        </authorList>
    </citation>
    <scope>NUCLEOTIDE SEQUENCE [LARGE SCALE GENOMIC DNA]</scope>
    <source>
        <strain evidence="3 4">NI907</strain>
    </source>
</reference>
<accession>A0A6P8B3S4</accession>